<comment type="caution">
    <text evidence="2">The sequence shown here is derived from an EMBL/GenBank/DDBJ whole genome shotgun (WGS) entry which is preliminary data.</text>
</comment>
<evidence type="ECO:0000256" key="1">
    <source>
        <dbReference type="SAM" id="MobiDB-lite"/>
    </source>
</evidence>
<accession>A0A369K548</accession>
<evidence type="ECO:0000313" key="3">
    <source>
        <dbReference type="Proteomes" id="UP000076154"/>
    </source>
</evidence>
<organism evidence="2 3">
    <name type="scientific">Hypsizygus marmoreus</name>
    <name type="common">White beech mushroom</name>
    <name type="synonym">Agaricus marmoreus</name>
    <dbReference type="NCBI Taxonomy" id="39966"/>
    <lineage>
        <taxon>Eukaryota</taxon>
        <taxon>Fungi</taxon>
        <taxon>Dikarya</taxon>
        <taxon>Basidiomycota</taxon>
        <taxon>Agaricomycotina</taxon>
        <taxon>Agaricomycetes</taxon>
        <taxon>Agaricomycetidae</taxon>
        <taxon>Agaricales</taxon>
        <taxon>Tricholomatineae</taxon>
        <taxon>Lyophyllaceae</taxon>
        <taxon>Hypsizygus</taxon>
    </lineage>
</organism>
<dbReference type="OrthoDB" id="3054715at2759"/>
<dbReference type="EMBL" id="LUEZ02000010">
    <property type="protein sequence ID" value="RDB28620.1"/>
    <property type="molecule type" value="Genomic_DNA"/>
</dbReference>
<reference evidence="2" key="1">
    <citation type="submission" date="2018-04" db="EMBL/GenBank/DDBJ databases">
        <title>Whole genome sequencing of Hypsizygus marmoreus.</title>
        <authorList>
            <person name="Choi I.-G."/>
            <person name="Min B."/>
            <person name="Kim J.-G."/>
            <person name="Kim S."/>
            <person name="Oh Y.-L."/>
            <person name="Kong W.-S."/>
            <person name="Park H."/>
            <person name="Jeong J."/>
            <person name="Song E.-S."/>
        </authorList>
    </citation>
    <scope>NUCLEOTIDE SEQUENCE [LARGE SCALE GENOMIC DNA]</scope>
    <source>
        <strain evidence="2">51987-8</strain>
    </source>
</reference>
<protein>
    <submittedName>
        <fullName evidence="2">Uncharacterized protein</fullName>
    </submittedName>
</protein>
<proteinExistence type="predicted"/>
<sequence length="392" mass="43906">MSFQSLQDHHSPYVRPQLPLHRIAVINGSVHRGMPVVQLVKIDTTELNKLVESKRSTYTGLHGRVYMINEVMLMVMESSSWKSIVALSHVDQVGRMRAQYYYRARLAGVLTHILPCEAFRPFFALLSSSKAAIYGSVPWAVFSTSIRLRGSAIPTDLNIVIPRGQFPAWYKLLNASGFKDYSIIYPWPSYLDNVAAICHRFWKPLNLTVTVIESLTQAILPVIVSSPITTHMNIITASHFFCFYPDMLASRQAFRGFADSGNFASHNLFSRSTSFSTTTRYMSDGFVSLDVIEGDTRSGIYYVGALAKSSQEGGDNVSQSSTIKPSDSQSSSRKCVAELTTKGSRKHRIWDAYSEFATSLVKWRTGVFCLNVDCPYNNISRKTLAAMKKLKT</sequence>
<gene>
    <name evidence="2" type="ORF">Hypma_015883</name>
</gene>
<dbReference type="AlphaFoldDB" id="A0A369K548"/>
<keyword evidence="3" id="KW-1185">Reference proteome</keyword>
<dbReference type="Proteomes" id="UP000076154">
    <property type="component" value="Unassembled WGS sequence"/>
</dbReference>
<evidence type="ECO:0000313" key="2">
    <source>
        <dbReference type="EMBL" id="RDB28620.1"/>
    </source>
</evidence>
<name>A0A369K548_HYPMA</name>
<dbReference type="InParanoid" id="A0A369K548"/>
<feature type="region of interest" description="Disordered" evidence="1">
    <location>
        <begin position="310"/>
        <end position="329"/>
    </location>
</feature>